<dbReference type="Proteomes" id="UP000311919">
    <property type="component" value="Unassembled WGS sequence"/>
</dbReference>
<dbReference type="AlphaFoldDB" id="A0A4Z2DV47"/>
<dbReference type="STRING" id="6182.A0A4Z2DV47"/>
<keyword evidence="2" id="KW-1185">Reference proteome</keyword>
<feature type="non-terminal residue" evidence="1">
    <location>
        <position position="68"/>
    </location>
</feature>
<gene>
    <name evidence="1" type="ORF">EWB00_005108</name>
</gene>
<reference evidence="1 2" key="1">
    <citation type="submission" date="2019-03" db="EMBL/GenBank/DDBJ databases">
        <title>An improved genome assembly of the fluke Schistosoma japonicum.</title>
        <authorList>
            <person name="Hu W."/>
            <person name="Luo F."/>
            <person name="Yin M."/>
            <person name="Mo X."/>
            <person name="Sun C."/>
            <person name="Wu Q."/>
            <person name="Zhu B."/>
            <person name="Xiang M."/>
            <person name="Wang J."/>
            <person name="Wang Y."/>
            <person name="Zhang T."/>
            <person name="Xu B."/>
            <person name="Zheng H."/>
            <person name="Feng Z."/>
        </authorList>
    </citation>
    <scope>NUCLEOTIDE SEQUENCE [LARGE SCALE GENOMIC DNA]</scope>
    <source>
        <strain evidence="1">HuSjv2</strain>
        <tissue evidence="1">Worms</tissue>
    </source>
</reference>
<feature type="non-terminal residue" evidence="1">
    <location>
        <position position="1"/>
    </location>
</feature>
<dbReference type="EMBL" id="SKCS01000034">
    <property type="protein sequence ID" value="TNN20162.1"/>
    <property type="molecule type" value="Genomic_DNA"/>
</dbReference>
<evidence type="ECO:0000313" key="2">
    <source>
        <dbReference type="Proteomes" id="UP000311919"/>
    </source>
</evidence>
<evidence type="ECO:0000313" key="1">
    <source>
        <dbReference type="EMBL" id="TNN20162.1"/>
    </source>
</evidence>
<name>A0A4Z2DV47_SCHJA</name>
<proteinExistence type="predicted"/>
<organism evidence="1 2">
    <name type="scientific">Schistosoma japonicum</name>
    <name type="common">Blood fluke</name>
    <dbReference type="NCBI Taxonomy" id="6182"/>
    <lineage>
        <taxon>Eukaryota</taxon>
        <taxon>Metazoa</taxon>
        <taxon>Spiralia</taxon>
        <taxon>Lophotrochozoa</taxon>
        <taxon>Platyhelminthes</taxon>
        <taxon>Trematoda</taxon>
        <taxon>Digenea</taxon>
        <taxon>Strigeidida</taxon>
        <taxon>Schistosomatoidea</taxon>
        <taxon>Schistosomatidae</taxon>
        <taxon>Schistosoma</taxon>
    </lineage>
</organism>
<comment type="caution">
    <text evidence="1">The sequence shown here is derived from an EMBL/GenBank/DDBJ whole genome shotgun (WGS) entry which is preliminary data.</text>
</comment>
<accession>A0A4Z2DV47</accession>
<sequence length="68" mass="7741">SWLNQQVIIVSSTFSGCSLNKCVRILNRFVNFSENVLRSFDPISTVYTMNTTDQLVQISGPAKERTER</sequence>
<protein>
    <submittedName>
        <fullName evidence="1">Beta chain spectrin</fullName>
    </submittedName>
</protein>